<evidence type="ECO:0000256" key="2">
    <source>
        <dbReference type="SAM" id="MobiDB-lite"/>
    </source>
</evidence>
<dbReference type="STRING" id="27342.A0A0H2SPV0"/>
<dbReference type="Proteomes" id="UP000053477">
    <property type="component" value="Unassembled WGS sequence"/>
</dbReference>
<dbReference type="AlphaFoldDB" id="A0A0H2SPV0"/>
<organism evidence="3 4">
    <name type="scientific">Schizopora paradoxa</name>
    <dbReference type="NCBI Taxonomy" id="27342"/>
    <lineage>
        <taxon>Eukaryota</taxon>
        <taxon>Fungi</taxon>
        <taxon>Dikarya</taxon>
        <taxon>Basidiomycota</taxon>
        <taxon>Agaricomycotina</taxon>
        <taxon>Agaricomycetes</taxon>
        <taxon>Hymenochaetales</taxon>
        <taxon>Schizoporaceae</taxon>
        <taxon>Schizopora</taxon>
    </lineage>
</organism>
<dbReference type="OrthoDB" id="74545at2759"/>
<sequence>MSTEAFSETLQFITNVKLQELDKRRANFAEHAAEVLREASDEKDAIEKLTILVDGMENWPGKWSSNLSRKDIVRWLAQAKSDPGFPPSVLQNWIQKAQAEFEHEGTRYEYAHLFGNLLTDWLKSSPTSRVATDSPSGSDGFEKVGRKETLEQKQKLESIIFKSKPIDVPALETYLKDLFAPEKASEALLILRARVKRFAESLRTRKIQASDVSNVISSALATDVLSDEKQALLKQFAKNNTVVEELASVLTMQLQSLQTWSWPQEGVLVEPRRHLNGKTRFYLDTEILTCLLLHFIGMSWAVEFRNSLVILKASSAWKESSKILTKTDLERRDCYVGEDSQSIVGARKEYQSKHFFMCQLPESFEKAVDHYGDERPTAPALSRASRRSRRLAADNGPRFDTPIDLKQSLLHILSADILVNESLHGSCTIVRTDLEWFGPSLPFDTIMTILRFFGMPEQELQFFQSFLSCPLLFKDDPSGPVRTRQRGVPISYMLSTLFGELSMFVMDFAVNQKADGLFLYRIHDDFWFCDWEANRCATAWEEMQRYASLAGLSFNASKTGSVCVGENATLLKELPVGDVRWGFLKMNEKGVFTIDQDMIDTHVVEMRRQLAATTSVFGWTQAYNKYMAFVVRNCGQPSMVYGKAHLQGIVEALAKIQRALFPTDGGHAAGSVVGAVAQKLEVKFKIDTSDIPMGWYLWPNSAGGLGVKDFFVDLFAMMDNYDGTPKEIIRHAGWKDKWDYESASAAWEKKPSYRRAMSTGTVSPTDPFMPFEEYIKAREERGRPWYDAYMKLLKSPTKVDSASTPQIDASIELLGEGLKAFGASSWSDLSPYWKWVIGVHHDAMVHKFGSLAVVEAGSIPVGMVDVFKGSRMRWEQ</sequence>
<name>A0A0H2SPV0_9AGAM</name>
<dbReference type="EMBL" id="KQ085889">
    <property type="protein sequence ID" value="KLO19096.1"/>
    <property type="molecule type" value="Genomic_DNA"/>
</dbReference>
<feature type="region of interest" description="Disordered" evidence="2">
    <location>
        <begin position="375"/>
        <end position="395"/>
    </location>
</feature>
<evidence type="ECO:0000313" key="4">
    <source>
        <dbReference type="Proteomes" id="UP000053477"/>
    </source>
</evidence>
<reference evidence="3 4" key="1">
    <citation type="submission" date="2015-04" db="EMBL/GenBank/DDBJ databases">
        <title>Complete genome sequence of Schizopora paradoxa KUC8140, a cosmopolitan wood degrader in East Asia.</title>
        <authorList>
            <consortium name="DOE Joint Genome Institute"/>
            <person name="Min B."/>
            <person name="Park H."/>
            <person name="Jang Y."/>
            <person name="Kim J.-J."/>
            <person name="Kim K.H."/>
            <person name="Pangilinan J."/>
            <person name="Lipzen A."/>
            <person name="Riley R."/>
            <person name="Grigoriev I.V."/>
            <person name="Spatafora J.W."/>
            <person name="Choi I.-G."/>
        </authorList>
    </citation>
    <scope>NUCLEOTIDE SEQUENCE [LARGE SCALE GENOMIC DNA]</scope>
    <source>
        <strain evidence="3 4">KUC8140</strain>
    </source>
</reference>
<keyword evidence="4" id="KW-1185">Reference proteome</keyword>
<protein>
    <recommendedName>
        <fullName evidence="5">Reverse transcriptase domain-containing protein</fullName>
    </recommendedName>
</protein>
<feature type="coiled-coil region" evidence="1">
    <location>
        <begin position="18"/>
        <end position="49"/>
    </location>
</feature>
<evidence type="ECO:0008006" key="5">
    <source>
        <dbReference type="Google" id="ProtNLM"/>
    </source>
</evidence>
<dbReference type="InParanoid" id="A0A0H2SPV0"/>
<proteinExistence type="predicted"/>
<keyword evidence="1" id="KW-0175">Coiled coil</keyword>
<dbReference type="PANTHER" id="PTHR37015:SF2">
    <property type="entry name" value="REVERSE TRANSCRIPTASE DOMAIN-CONTAINING PROTEIN"/>
    <property type="match status" value="1"/>
</dbReference>
<accession>A0A0H2SPV0</accession>
<evidence type="ECO:0000313" key="3">
    <source>
        <dbReference type="EMBL" id="KLO19096.1"/>
    </source>
</evidence>
<gene>
    <name evidence="3" type="ORF">SCHPADRAFT_912892</name>
</gene>
<evidence type="ECO:0000256" key="1">
    <source>
        <dbReference type="SAM" id="Coils"/>
    </source>
</evidence>
<dbReference type="PANTHER" id="PTHR37015">
    <property type="entry name" value="REVERSE TRANSCRIPTASE DOMAIN-CONTAINING PROTEIN"/>
    <property type="match status" value="1"/>
</dbReference>